<dbReference type="RefSeq" id="WP_132750405.1">
    <property type="nucleotide sequence ID" value="NZ_QXNC01000013.1"/>
</dbReference>
<dbReference type="EMBL" id="SLXH01000013">
    <property type="protein sequence ID" value="TCP17278.1"/>
    <property type="molecule type" value="Genomic_DNA"/>
</dbReference>
<dbReference type="Proteomes" id="UP000295182">
    <property type="component" value="Unassembled WGS sequence"/>
</dbReference>
<protein>
    <submittedName>
        <fullName evidence="1">Uncharacterized protein</fullName>
    </submittedName>
</protein>
<name>A0A4R2N8N2_9BURK</name>
<reference evidence="1 2" key="1">
    <citation type="submission" date="2019-03" db="EMBL/GenBank/DDBJ databases">
        <title>Genomic Encyclopedia of Type Strains, Phase IV (KMG-IV): sequencing the most valuable type-strain genomes for metagenomic binning, comparative biology and taxonomic classification.</title>
        <authorList>
            <person name="Goeker M."/>
        </authorList>
    </citation>
    <scope>NUCLEOTIDE SEQUENCE [LARGE SCALE GENOMIC DNA]</scope>
    <source>
        <strain evidence="1 2">DSM 1837</strain>
    </source>
</reference>
<evidence type="ECO:0000313" key="2">
    <source>
        <dbReference type="Proteomes" id="UP000295182"/>
    </source>
</evidence>
<dbReference type="AlphaFoldDB" id="A0A4R2N8N2"/>
<accession>A0A4R2N8N2</accession>
<gene>
    <name evidence="1" type="ORF">EV674_11345</name>
</gene>
<evidence type="ECO:0000313" key="1">
    <source>
        <dbReference type="EMBL" id="TCP17278.1"/>
    </source>
</evidence>
<keyword evidence="2" id="KW-1185">Reference proteome</keyword>
<proteinExistence type="predicted"/>
<organism evidence="1 2">
    <name type="scientific">Simplicispira metamorpha</name>
    <dbReference type="NCBI Taxonomy" id="80881"/>
    <lineage>
        <taxon>Bacteria</taxon>
        <taxon>Pseudomonadati</taxon>
        <taxon>Pseudomonadota</taxon>
        <taxon>Betaproteobacteria</taxon>
        <taxon>Burkholderiales</taxon>
        <taxon>Comamonadaceae</taxon>
        <taxon>Simplicispira</taxon>
    </lineage>
</organism>
<comment type="caution">
    <text evidence="1">The sequence shown here is derived from an EMBL/GenBank/DDBJ whole genome shotgun (WGS) entry which is preliminary data.</text>
</comment>
<sequence>MSIEAKVRVIATFVDEKIASQAELELKNSLIENDHELAQALNAIYPVANQIDYKDELINVEKMERNSCKLTIDSYTYTSEHPVWFVKSLAKLGAEKIHIIGSWDGNIQNYYFLSGSKVPKKKFFGESPENSLSAKNFEIGNGLFLPNGRVKVRARLISTWAVGDIYQSTGMEFKTLEGDVFFYKGRGVILDVLWNSTTEEFDKSVVIEFSAVFEVEKKGGQYASFAKRPTKVVQILGL</sequence>